<keyword evidence="5" id="KW-0862">Zinc</keyword>
<accession>A0A3A8IK19</accession>
<gene>
    <name evidence="7" type="ORF">HMI49_00400</name>
</gene>
<feature type="transmembrane region" description="Helical" evidence="6">
    <location>
        <begin position="35"/>
        <end position="55"/>
    </location>
</feature>
<dbReference type="EMBL" id="JABFJV010000001">
    <property type="protein sequence ID" value="NOK31660.1"/>
    <property type="molecule type" value="Genomic_DNA"/>
</dbReference>
<dbReference type="InterPro" id="IPR004254">
    <property type="entry name" value="AdipoR/HlyIII-related"/>
</dbReference>
<evidence type="ECO:0000256" key="3">
    <source>
        <dbReference type="ARBA" id="ARBA00022989"/>
    </source>
</evidence>
<feature type="binding site" evidence="5">
    <location>
        <position position="56"/>
    </location>
    <ligand>
        <name>Zn(2+)</name>
        <dbReference type="ChEBI" id="CHEBI:29105"/>
    </ligand>
</feature>
<evidence type="ECO:0000256" key="5">
    <source>
        <dbReference type="PIRSR" id="PIRSR604254-1"/>
    </source>
</evidence>
<evidence type="ECO:0000256" key="6">
    <source>
        <dbReference type="SAM" id="Phobius"/>
    </source>
</evidence>
<name>A0A3A8IK19_9BACT</name>
<keyword evidence="8" id="KW-1185">Reference proteome</keyword>
<feature type="transmembrane region" description="Helical" evidence="6">
    <location>
        <begin position="124"/>
        <end position="142"/>
    </location>
</feature>
<proteinExistence type="predicted"/>
<dbReference type="GO" id="GO:0016020">
    <property type="term" value="C:membrane"/>
    <property type="evidence" value="ECO:0007669"/>
    <property type="project" value="UniProtKB-SubCell"/>
</dbReference>
<comment type="subcellular location">
    <subcellularLocation>
        <location evidence="1">Membrane</location>
        <topology evidence="1">Multi-pass membrane protein</topology>
    </subcellularLocation>
</comment>
<dbReference type="Proteomes" id="UP000563426">
    <property type="component" value="Unassembled WGS sequence"/>
</dbReference>
<evidence type="ECO:0000256" key="4">
    <source>
        <dbReference type="ARBA" id="ARBA00023136"/>
    </source>
</evidence>
<dbReference type="Pfam" id="PF03006">
    <property type="entry name" value="HlyIII"/>
    <property type="match status" value="1"/>
</dbReference>
<organism evidence="7 8">
    <name type="scientific">Corallococcus exercitus</name>
    <dbReference type="NCBI Taxonomy" id="2316736"/>
    <lineage>
        <taxon>Bacteria</taxon>
        <taxon>Pseudomonadati</taxon>
        <taxon>Myxococcota</taxon>
        <taxon>Myxococcia</taxon>
        <taxon>Myxococcales</taxon>
        <taxon>Cystobacterineae</taxon>
        <taxon>Myxococcaceae</taxon>
        <taxon>Corallococcus</taxon>
    </lineage>
</organism>
<keyword evidence="3 6" id="KW-1133">Transmembrane helix</keyword>
<dbReference type="OrthoDB" id="9813689at2"/>
<dbReference type="PANTHER" id="PTHR20855:SF3">
    <property type="entry name" value="LD03007P"/>
    <property type="match status" value="1"/>
</dbReference>
<reference evidence="7 8" key="1">
    <citation type="submission" date="2020-05" db="EMBL/GenBank/DDBJ databases">
        <authorList>
            <person name="Whitworth D."/>
        </authorList>
    </citation>
    <scope>NUCLEOTIDE SEQUENCE [LARGE SCALE GENOMIC DNA]</scope>
    <source>
        <strain evidence="7 8">AB043B</strain>
    </source>
</reference>
<keyword evidence="5" id="KW-0479">Metal-binding</keyword>
<feature type="transmembrane region" description="Helical" evidence="6">
    <location>
        <begin position="75"/>
        <end position="94"/>
    </location>
</feature>
<evidence type="ECO:0000313" key="8">
    <source>
        <dbReference type="Proteomes" id="UP000563426"/>
    </source>
</evidence>
<protein>
    <submittedName>
        <fullName evidence="7">Hemolysin III</fullName>
    </submittedName>
</protein>
<feature type="transmembrane region" description="Helical" evidence="6">
    <location>
        <begin position="184"/>
        <end position="207"/>
    </location>
</feature>
<evidence type="ECO:0000256" key="1">
    <source>
        <dbReference type="ARBA" id="ARBA00004141"/>
    </source>
</evidence>
<dbReference type="AlphaFoldDB" id="A0A3A8IK19"/>
<dbReference type="PANTHER" id="PTHR20855">
    <property type="entry name" value="ADIPOR/PROGESTIN RECEPTOR-RELATED"/>
    <property type="match status" value="1"/>
</dbReference>
<feature type="transmembrane region" description="Helical" evidence="6">
    <location>
        <begin position="12"/>
        <end position="29"/>
    </location>
</feature>
<evidence type="ECO:0000256" key="2">
    <source>
        <dbReference type="ARBA" id="ARBA00022692"/>
    </source>
</evidence>
<comment type="caution">
    <text evidence="7">The sequence shown here is derived from an EMBL/GenBank/DDBJ whole genome shotgun (WGS) entry which is preliminary data.</text>
</comment>
<feature type="binding site" evidence="5">
    <location>
        <position position="185"/>
    </location>
    <ligand>
        <name>Zn(2+)</name>
        <dbReference type="ChEBI" id="CHEBI:29105"/>
    </ligand>
</feature>
<feature type="transmembrane region" description="Helical" evidence="6">
    <location>
        <begin position="148"/>
        <end position="172"/>
    </location>
</feature>
<evidence type="ECO:0000313" key="7">
    <source>
        <dbReference type="EMBL" id="NOK31660.1"/>
    </source>
</evidence>
<feature type="binding site" evidence="5">
    <location>
        <position position="189"/>
    </location>
    <ligand>
        <name>Zn(2+)</name>
        <dbReference type="ChEBI" id="CHEBI:29105"/>
    </ligand>
</feature>
<sequence>MEKPKLRGVLHQWAAAFAVGAGVVLVAMAPTPRTVLASSLYALSLVGLFTISATYHRVNWSPKARAWMRRADHAAIFLLIAGTYTPVILLGLPPEVGNTLMAWLYAGALLGILQSMFWVGAPKWVTAALAIGVGWTMMPYFGDVFRALGTSAIVLILGGGLAYTLGALAYAFKRPNPRPGVFGYHEVFHAMTLVGAGLHFVLVLRLVRAAG</sequence>
<dbReference type="GO" id="GO:0046872">
    <property type="term" value="F:metal ion binding"/>
    <property type="evidence" value="ECO:0007669"/>
    <property type="project" value="UniProtKB-KW"/>
</dbReference>
<keyword evidence="2 6" id="KW-0812">Transmembrane</keyword>
<keyword evidence="4 6" id="KW-0472">Membrane</keyword>